<name>A0A4R3VRW9_9SPHI</name>
<dbReference type="RefSeq" id="WP_243646121.1">
    <property type="nucleotide sequence ID" value="NZ_SMBZ01000028.1"/>
</dbReference>
<feature type="domain" description="RNA polymerase sigma factor 70 region 4 type 2" evidence="1">
    <location>
        <begin position="10"/>
        <end position="42"/>
    </location>
</feature>
<dbReference type="InterPro" id="IPR016032">
    <property type="entry name" value="Sig_transdc_resp-reg_C-effctor"/>
</dbReference>
<sequence length="173" mass="20007">MANILDPMDLKQILTLHIDGLSNRRIAVILGISRNTVNTYIKLFSASDYPFTSLLELDNAALAELFSSYTTIDTDRHNELMLFFEGVNRARNHPGFTFLYHYQQYVEQSKDPYSYTQFLEHYRRKYPIEKGSMKLDHVAGQEMFIDFAGKKLQIVDRDTGEVTNVEVFVAILP</sequence>
<comment type="caution">
    <text evidence="2">The sequence shown here is derived from an EMBL/GenBank/DDBJ whole genome shotgun (WGS) entry which is preliminary data.</text>
</comment>
<dbReference type="AlphaFoldDB" id="A0A4R3VRW9"/>
<dbReference type="SUPFAM" id="SSF46894">
    <property type="entry name" value="C-terminal effector domain of the bipartite response regulators"/>
    <property type="match status" value="1"/>
</dbReference>
<dbReference type="InterPro" id="IPR036388">
    <property type="entry name" value="WH-like_DNA-bd_sf"/>
</dbReference>
<evidence type="ECO:0000259" key="1">
    <source>
        <dbReference type="Pfam" id="PF08281"/>
    </source>
</evidence>
<dbReference type="GO" id="GO:0003677">
    <property type="term" value="F:DNA binding"/>
    <property type="evidence" value="ECO:0007669"/>
    <property type="project" value="InterPro"/>
</dbReference>
<dbReference type="Gene3D" id="1.10.10.10">
    <property type="entry name" value="Winged helix-like DNA-binding domain superfamily/Winged helix DNA-binding domain"/>
    <property type="match status" value="1"/>
</dbReference>
<evidence type="ECO:0000313" key="2">
    <source>
        <dbReference type="EMBL" id="TCV11368.1"/>
    </source>
</evidence>
<accession>A0A4R3VRW9</accession>
<keyword evidence="3" id="KW-1185">Reference proteome</keyword>
<dbReference type="GO" id="GO:0006352">
    <property type="term" value="P:DNA-templated transcription initiation"/>
    <property type="evidence" value="ECO:0007669"/>
    <property type="project" value="InterPro"/>
</dbReference>
<dbReference type="Pfam" id="PF08281">
    <property type="entry name" value="Sigma70_r4_2"/>
    <property type="match status" value="1"/>
</dbReference>
<proteinExistence type="predicted"/>
<dbReference type="Proteomes" id="UP000295197">
    <property type="component" value="Unassembled WGS sequence"/>
</dbReference>
<protein>
    <submittedName>
        <fullName evidence="2">Regulatory LuxR family protein</fullName>
    </submittedName>
</protein>
<gene>
    <name evidence="2" type="ORF">EDC17_10283</name>
</gene>
<organism evidence="2 3">
    <name type="scientific">Sphingobacterium alimentarium</name>
    <dbReference type="NCBI Taxonomy" id="797292"/>
    <lineage>
        <taxon>Bacteria</taxon>
        <taxon>Pseudomonadati</taxon>
        <taxon>Bacteroidota</taxon>
        <taxon>Sphingobacteriia</taxon>
        <taxon>Sphingobacteriales</taxon>
        <taxon>Sphingobacteriaceae</taxon>
        <taxon>Sphingobacterium</taxon>
    </lineage>
</organism>
<dbReference type="EMBL" id="SMBZ01000028">
    <property type="protein sequence ID" value="TCV11368.1"/>
    <property type="molecule type" value="Genomic_DNA"/>
</dbReference>
<dbReference type="GO" id="GO:0016987">
    <property type="term" value="F:sigma factor activity"/>
    <property type="evidence" value="ECO:0007669"/>
    <property type="project" value="InterPro"/>
</dbReference>
<reference evidence="2 3" key="1">
    <citation type="submission" date="2019-03" db="EMBL/GenBank/DDBJ databases">
        <title>Genomic Encyclopedia of Type Strains, Phase IV (KMG-IV): sequencing the most valuable type-strain genomes for metagenomic binning, comparative biology and taxonomic classification.</title>
        <authorList>
            <person name="Goeker M."/>
        </authorList>
    </citation>
    <scope>NUCLEOTIDE SEQUENCE [LARGE SCALE GENOMIC DNA]</scope>
    <source>
        <strain evidence="2 3">DSM 22362</strain>
    </source>
</reference>
<evidence type="ECO:0000313" key="3">
    <source>
        <dbReference type="Proteomes" id="UP000295197"/>
    </source>
</evidence>
<dbReference type="InterPro" id="IPR013249">
    <property type="entry name" value="RNA_pol_sigma70_r4_t2"/>
</dbReference>